<dbReference type="PANTHER" id="PTHR16223:SF49">
    <property type="entry name" value="TRANSCRIPTION FACTOR BHLH52-RELATED"/>
    <property type="match status" value="1"/>
</dbReference>
<dbReference type="GO" id="GO:0046983">
    <property type="term" value="F:protein dimerization activity"/>
    <property type="evidence" value="ECO:0007669"/>
    <property type="project" value="InterPro"/>
</dbReference>
<reference evidence="8" key="1">
    <citation type="submission" date="2023-02" db="EMBL/GenBank/DDBJ databases">
        <title>Genome of toxic invasive species Heracleum sosnowskyi carries increased number of genes despite the absence of recent whole-genome duplications.</title>
        <authorList>
            <person name="Schelkunov M."/>
            <person name="Shtratnikova V."/>
            <person name="Makarenko M."/>
            <person name="Klepikova A."/>
            <person name="Omelchenko D."/>
            <person name="Novikova G."/>
            <person name="Obukhova E."/>
            <person name="Bogdanov V."/>
            <person name="Penin A."/>
            <person name="Logacheva M."/>
        </authorList>
    </citation>
    <scope>NUCLEOTIDE SEQUENCE</scope>
    <source>
        <strain evidence="8">Hsosn_3</strain>
        <tissue evidence="8">Leaf</tissue>
    </source>
</reference>
<feature type="domain" description="BHLH" evidence="7">
    <location>
        <begin position="152"/>
        <end position="203"/>
    </location>
</feature>
<dbReference type="AlphaFoldDB" id="A0AAD8MXR6"/>
<reference evidence="8" key="2">
    <citation type="submission" date="2023-05" db="EMBL/GenBank/DDBJ databases">
        <authorList>
            <person name="Schelkunov M.I."/>
        </authorList>
    </citation>
    <scope>NUCLEOTIDE SEQUENCE</scope>
    <source>
        <strain evidence="8">Hsosn_3</strain>
        <tissue evidence="8">Leaf</tissue>
    </source>
</reference>
<dbReference type="PROSITE" id="PS50888">
    <property type="entry name" value="BHLH"/>
    <property type="match status" value="1"/>
</dbReference>
<proteinExistence type="predicted"/>
<keyword evidence="2" id="KW-0805">Transcription regulation</keyword>
<evidence type="ECO:0000259" key="7">
    <source>
        <dbReference type="PROSITE" id="PS50888"/>
    </source>
</evidence>
<dbReference type="GO" id="GO:0000981">
    <property type="term" value="F:DNA-binding transcription factor activity, RNA polymerase II-specific"/>
    <property type="evidence" value="ECO:0007669"/>
    <property type="project" value="TreeGrafter"/>
</dbReference>
<dbReference type="Gene3D" id="4.10.280.10">
    <property type="entry name" value="Helix-loop-helix DNA-binding domain"/>
    <property type="match status" value="1"/>
</dbReference>
<comment type="subcellular location">
    <subcellularLocation>
        <location evidence="1">Nucleus</location>
    </subcellularLocation>
</comment>
<keyword evidence="9" id="KW-1185">Reference proteome</keyword>
<dbReference type="InterPro" id="IPR045843">
    <property type="entry name" value="IND-like"/>
</dbReference>
<feature type="coiled-coil region" evidence="6">
    <location>
        <begin position="158"/>
        <end position="185"/>
    </location>
</feature>
<keyword evidence="4" id="KW-0804">Transcription</keyword>
<dbReference type="EMBL" id="JAUIZM010000004">
    <property type="protein sequence ID" value="KAK1388984.1"/>
    <property type="molecule type" value="Genomic_DNA"/>
</dbReference>
<evidence type="ECO:0000256" key="5">
    <source>
        <dbReference type="ARBA" id="ARBA00023242"/>
    </source>
</evidence>
<dbReference type="InterPro" id="IPR011598">
    <property type="entry name" value="bHLH_dom"/>
</dbReference>
<accession>A0AAD8MXR6</accession>
<evidence type="ECO:0000313" key="9">
    <source>
        <dbReference type="Proteomes" id="UP001237642"/>
    </source>
</evidence>
<evidence type="ECO:0000256" key="6">
    <source>
        <dbReference type="SAM" id="Coils"/>
    </source>
</evidence>
<organism evidence="8 9">
    <name type="scientific">Heracleum sosnowskyi</name>
    <dbReference type="NCBI Taxonomy" id="360622"/>
    <lineage>
        <taxon>Eukaryota</taxon>
        <taxon>Viridiplantae</taxon>
        <taxon>Streptophyta</taxon>
        <taxon>Embryophyta</taxon>
        <taxon>Tracheophyta</taxon>
        <taxon>Spermatophyta</taxon>
        <taxon>Magnoliopsida</taxon>
        <taxon>eudicotyledons</taxon>
        <taxon>Gunneridae</taxon>
        <taxon>Pentapetalae</taxon>
        <taxon>asterids</taxon>
        <taxon>campanulids</taxon>
        <taxon>Apiales</taxon>
        <taxon>Apiaceae</taxon>
        <taxon>Apioideae</taxon>
        <taxon>apioid superclade</taxon>
        <taxon>Tordylieae</taxon>
        <taxon>Tordyliinae</taxon>
        <taxon>Heracleum</taxon>
    </lineage>
</organism>
<keyword evidence="6" id="KW-0175">Coiled coil</keyword>
<evidence type="ECO:0000313" key="8">
    <source>
        <dbReference type="EMBL" id="KAK1388984.1"/>
    </source>
</evidence>
<name>A0AAD8MXR6_9APIA</name>
<dbReference type="GO" id="GO:0000978">
    <property type="term" value="F:RNA polymerase II cis-regulatory region sequence-specific DNA binding"/>
    <property type="evidence" value="ECO:0007669"/>
    <property type="project" value="TreeGrafter"/>
</dbReference>
<dbReference type="SMART" id="SM00353">
    <property type="entry name" value="HLH"/>
    <property type="match status" value="1"/>
</dbReference>
<keyword evidence="3" id="KW-0238">DNA-binding</keyword>
<evidence type="ECO:0000256" key="1">
    <source>
        <dbReference type="ARBA" id="ARBA00004123"/>
    </source>
</evidence>
<dbReference type="PANTHER" id="PTHR16223">
    <property type="entry name" value="TRANSCRIPTION FACTOR BHLH83-RELATED"/>
    <property type="match status" value="1"/>
</dbReference>
<dbReference type="GO" id="GO:0005634">
    <property type="term" value="C:nucleus"/>
    <property type="evidence" value="ECO:0007669"/>
    <property type="project" value="UniProtKB-SubCell"/>
</dbReference>
<sequence length="291" mass="32800">MDTYFYLDSEQHTGTGSSFDDPYSFHSSSSSLLGFPSFTDHKPPLPLFFDQTFTSVSHPFPVFNTSLISNDFNLRPEPSLDSVAKTTNFKVPKTEPEETDFMQQSDHISNQASLFQLPDLRSLEENVDTEFKLETQSSPQLDSPLSAQATHLKYVRQRDLARQRRQRVRERIESLKELLPTHKKQRLDTAMVLENACKYVKFLEAQVKALKAMPVDDCLASESESNGGGGLNRNRVLQMLVNSEVSQGKMSSEGMCVYSVEQLLQIIGRLFTIEEASVLINSMLFSSVAPL</sequence>
<comment type="caution">
    <text evidence="8">The sequence shown here is derived from an EMBL/GenBank/DDBJ whole genome shotgun (WGS) entry which is preliminary data.</text>
</comment>
<dbReference type="CDD" id="cd11393">
    <property type="entry name" value="bHLH_AtbHLH_like"/>
    <property type="match status" value="1"/>
</dbReference>
<dbReference type="Proteomes" id="UP001237642">
    <property type="component" value="Unassembled WGS sequence"/>
</dbReference>
<evidence type="ECO:0000256" key="4">
    <source>
        <dbReference type="ARBA" id="ARBA00023163"/>
    </source>
</evidence>
<evidence type="ECO:0000256" key="2">
    <source>
        <dbReference type="ARBA" id="ARBA00023015"/>
    </source>
</evidence>
<dbReference type="InterPro" id="IPR045239">
    <property type="entry name" value="bHLH95_bHLH"/>
</dbReference>
<protein>
    <recommendedName>
        <fullName evidence="7">BHLH domain-containing protein</fullName>
    </recommendedName>
</protein>
<keyword evidence="5" id="KW-0539">Nucleus</keyword>
<dbReference type="Pfam" id="PF00010">
    <property type="entry name" value="HLH"/>
    <property type="match status" value="1"/>
</dbReference>
<evidence type="ECO:0000256" key="3">
    <source>
        <dbReference type="ARBA" id="ARBA00023125"/>
    </source>
</evidence>
<dbReference type="InterPro" id="IPR036638">
    <property type="entry name" value="HLH_DNA-bd_sf"/>
</dbReference>
<gene>
    <name evidence="8" type="ORF">POM88_017162</name>
</gene>
<dbReference type="SUPFAM" id="SSF47459">
    <property type="entry name" value="HLH, helix-loop-helix DNA-binding domain"/>
    <property type="match status" value="1"/>
</dbReference>